<protein>
    <recommendedName>
        <fullName evidence="3">DUF2240 family protein</fullName>
    </recommendedName>
</protein>
<dbReference type="Pfam" id="PF09999">
    <property type="entry name" value="DUF2240"/>
    <property type="match status" value="1"/>
</dbReference>
<name>A0A1H8CXC9_9EURY</name>
<dbReference type="EMBL" id="FOCX01000001">
    <property type="protein sequence ID" value="SEM99665.1"/>
    <property type="molecule type" value="Genomic_DNA"/>
</dbReference>
<accession>A0A1H8CXC9</accession>
<sequence>MGLGPSRPLEVTMSLRTAVAAPFRQQGTTAMGESEFVVALSLDRDWFTPDQAKRLLDVAAGEGLVARDAGEVEVEFDPDGVAVPEGFVPDESILQQRSTFERILDSLVETGTEKQTAVAEINSLQADLGVTVEAAAVVYAKREGLDVGDTAERALGEL</sequence>
<gene>
    <name evidence="1" type="ORF">SAMN05216388_1001110</name>
</gene>
<evidence type="ECO:0008006" key="3">
    <source>
        <dbReference type="Google" id="ProtNLM"/>
    </source>
</evidence>
<dbReference type="Proteomes" id="UP000198775">
    <property type="component" value="Unassembled WGS sequence"/>
</dbReference>
<proteinExistence type="predicted"/>
<organism evidence="1 2">
    <name type="scientific">Halorientalis persicus</name>
    <dbReference type="NCBI Taxonomy" id="1367881"/>
    <lineage>
        <taxon>Archaea</taxon>
        <taxon>Methanobacteriati</taxon>
        <taxon>Methanobacteriota</taxon>
        <taxon>Stenosarchaea group</taxon>
        <taxon>Halobacteria</taxon>
        <taxon>Halobacteriales</taxon>
        <taxon>Haloarculaceae</taxon>
        <taxon>Halorientalis</taxon>
    </lineage>
</organism>
<evidence type="ECO:0000313" key="1">
    <source>
        <dbReference type="EMBL" id="SEM99665.1"/>
    </source>
</evidence>
<dbReference type="AlphaFoldDB" id="A0A1H8CXC9"/>
<evidence type="ECO:0000313" key="2">
    <source>
        <dbReference type="Proteomes" id="UP000198775"/>
    </source>
</evidence>
<keyword evidence="2" id="KW-1185">Reference proteome</keyword>
<dbReference type="InterPro" id="IPR018716">
    <property type="entry name" value="DUF2240"/>
</dbReference>
<reference evidence="2" key="1">
    <citation type="submission" date="2016-10" db="EMBL/GenBank/DDBJ databases">
        <authorList>
            <person name="Varghese N."/>
            <person name="Submissions S."/>
        </authorList>
    </citation>
    <scope>NUCLEOTIDE SEQUENCE [LARGE SCALE GENOMIC DNA]</scope>
    <source>
        <strain evidence="2">IBRC-M 10043</strain>
    </source>
</reference>